<feature type="signal peptide" evidence="12">
    <location>
        <begin position="1"/>
        <end position="24"/>
    </location>
</feature>
<keyword evidence="9 10" id="KW-0998">Cell outer membrane</keyword>
<keyword evidence="5 10" id="KW-0812">Transmembrane</keyword>
<gene>
    <name evidence="15" type="ORF">E6O51_07890</name>
</gene>
<protein>
    <submittedName>
        <fullName evidence="15">TonB-dependent receptor</fullName>
    </submittedName>
</protein>
<evidence type="ECO:0000256" key="3">
    <source>
        <dbReference type="ARBA" id="ARBA00022448"/>
    </source>
</evidence>
<evidence type="ECO:0000313" key="15">
    <source>
        <dbReference type="EMBL" id="THF62071.1"/>
    </source>
</evidence>
<evidence type="ECO:0000256" key="4">
    <source>
        <dbReference type="ARBA" id="ARBA00022452"/>
    </source>
</evidence>
<keyword evidence="12" id="KW-0732">Signal</keyword>
<dbReference type="GO" id="GO:0009279">
    <property type="term" value="C:cell outer membrane"/>
    <property type="evidence" value="ECO:0007669"/>
    <property type="project" value="UniProtKB-SubCell"/>
</dbReference>
<keyword evidence="7 10" id="KW-0472">Membrane</keyword>
<sequence>MLLREPLRALCGLGLAAIAGIAGAGAEVGDEASFFEALPVVLTVSRLPQPVQDTPGAATVIDAELIAATGYRDLARLLRLVPGMQVGQERGNDQWVTYHGLGSDYPNQMQVLVDGRSIYSPYFFGGADWGALPVALADIERIEVVRGSDSAAYGSNAFLGVVNIITRHTAAESGSSVQVNAGNRGIADVTARAVMQHGPLGLRLTAQRQRDDGMPDMHDGRDIRVLNLRGDLRLGERDELTLLAGLSEGERDMGYSGVLFDSSATRTARHLDRSLHLRWRHTPAPDEEWSLAYYHNRERTRDDWFVDSSRNIETIEGALPPAVRDYLLDAKRIPVDNDRDSRRDNVELQHRFRAGAATQLLWGAEWRRDWLDAPYLFYGKGAQSQHEWRLFGNLEWRLAPRWLVNAGAMAERIDADRTRLAPRLFLNWQPQATQTVRIGWSRAWRQPSLFEREADVRIVHEGQVLNYRHLPNPDIQPQRIDAFEVGYLGVLPVAAGTLDLRLFHERIRDLVQRRPVDVTGLPLASPPVVQQVLGSTRWENFDGTVRLNGLEYRLNLHPWRDGELIFNHSLIRVSSNDRSVRDSVAPYTAGLTLLQRLGLWQGSLSVLRMGPIDAGSGYVREFRYRVPAYTTVDFSVARSTRLGGVPVELRLSGINLFGRHQELAHRPLQFLHGTQRPANEIGRQVHLSVRASF</sequence>
<evidence type="ECO:0000259" key="13">
    <source>
        <dbReference type="Pfam" id="PF00593"/>
    </source>
</evidence>
<dbReference type="Proteomes" id="UP000307956">
    <property type="component" value="Unassembled WGS sequence"/>
</dbReference>
<reference evidence="15 16" key="1">
    <citation type="submission" date="2019-04" db="EMBL/GenBank/DDBJ databases">
        <title>Azoarcus rhizosphaerae sp. nov. isolated from rhizosphere of Ficus religiosa.</title>
        <authorList>
            <person name="Lin S.-Y."/>
            <person name="Hameed A."/>
            <person name="Hsu Y.-H."/>
            <person name="Young C.-C."/>
        </authorList>
    </citation>
    <scope>NUCLEOTIDE SEQUENCE [LARGE SCALE GENOMIC DNA]</scope>
    <source>
        <strain evidence="15 16">CC-YHH848</strain>
    </source>
</reference>
<keyword evidence="4 10" id="KW-1134">Transmembrane beta strand</keyword>
<name>A0A4S4AQN4_9RHOO</name>
<evidence type="ECO:0000256" key="10">
    <source>
        <dbReference type="PROSITE-ProRule" id="PRU01360"/>
    </source>
</evidence>
<accession>A0A4S4AQN4</accession>
<evidence type="ECO:0000256" key="12">
    <source>
        <dbReference type="SAM" id="SignalP"/>
    </source>
</evidence>
<dbReference type="SUPFAM" id="SSF56935">
    <property type="entry name" value="Porins"/>
    <property type="match status" value="1"/>
</dbReference>
<evidence type="ECO:0000256" key="6">
    <source>
        <dbReference type="ARBA" id="ARBA00023077"/>
    </source>
</evidence>
<keyword evidence="6 11" id="KW-0798">TonB box</keyword>
<dbReference type="OrthoDB" id="183532at2"/>
<evidence type="ECO:0000256" key="7">
    <source>
        <dbReference type="ARBA" id="ARBA00023136"/>
    </source>
</evidence>
<keyword evidence="8 15" id="KW-0675">Receptor</keyword>
<dbReference type="Gene3D" id="2.170.130.10">
    <property type="entry name" value="TonB-dependent receptor, plug domain"/>
    <property type="match status" value="1"/>
</dbReference>
<dbReference type="Pfam" id="PF00593">
    <property type="entry name" value="TonB_dep_Rec_b-barrel"/>
    <property type="match status" value="1"/>
</dbReference>
<evidence type="ECO:0000256" key="9">
    <source>
        <dbReference type="ARBA" id="ARBA00023237"/>
    </source>
</evidence>
<evidence type="ECO:0000256" key="5">
    <source>
        <dbReference type="ARBA" id="ARBA00022692"/>
    </source>
</evidence>
<keyword evidence="16" id="KW-1185">Reference proteome</keyword>
<organism evidence="15 16">
    <name type="scientific">Pseudothauera rhizosphaerae</name>
    <dbReference type="NCBI Taxonomy" id="2565932"/>
    <lineage>
        <taxon>Bacteria</taxon>
        <taxon>Pseudomonadati</taxon>
        <taxon>Pseudomonadota</taxon>
        <taxon>Betaproteobacteria</taxon>
        <taxon>Rhodocyclales</taxon>
        <taxon>Zoogloeaceae</taxon>
        <taxon>Pseudothauera</taxon>
    </lineage>
</organism>
<dbReference type="Pfam" id="PF07715">
    <property type="entry name" value="Plug"/>
    <property type="match status" value="1"/>
</dbReference>
<evidence type="ECO:0000256" key="11">
    <source>
        <dbReference type="RuleBase" id="RU003357"/>
    </source>
</evidence>
<comment type="subcellular location">
    <subcellularLocation>
        <location evidence="1 10">Cell outer membrane</location>
        <topology evidence="1 10">Multi-pass membrane protein</topology>
    </subcellularLocation>
</comment>
<evidence type="ECO:0000256" key="8">
    <source>
        <dbReference type="ARBA" id="ARBA00023170"/>
    </source>
</evidence>
<dbReference type="PANTHER" id="PTHR30069">
    <property type="entry name" value="TONB-DEPENDENT OUTER MEMBRANE RECEPTOR"/>
    <property type="match status" value="1"/>
</dbReference>
<dbReference type="InterPro" id="IPR037066">
    <property type="entry name" value="Plug_dom_sf"/>
</dbReference>
<dbReference type="InterPro" id="IPR039426">
    <property type="entry name" value="TonB-dep_rcpt-like"/>
</dbReference>
<dbReference type="GO" id="GO:0044718">
    <property type="term" value="P:siderophore transmembrane transport"/>
    <property type="evidence" value="ECO:0007669"/>
    <property type="project" value="TreeGrafter"/>
</dbReference>
<feature type="chain" id="PRO_5020454073" evidence="12">
    <location>
        <begin position="25"/>
        <end position="693"/>
    </location>
</feature>
<feature type="domain" description="TonB-dependent receptor-like beta-barrel" evidence="13">
    <location>
        <begin position="265"/>
        <end position="656"/>
    </location>
</feature>
<dbReference type="Gene3D" id="2.40.170.20">
    <property type="entry name" value="TonB-dependent receptor, beta-barrel domain"/>
    <property type="match status" value="1"/>
</dbReference>
<comment type="caution">
    <text evidence="15">The sequence shown here is derived from an EMBL/GenBank/DDBJ whole genome shotgun (WGS) entry which is preliminary data.</text>
</comment>
<feature type="domain" description="TonB-dependent receptor plug" evidence="14">
    <location>
        <begin position="51"/>
        <end position="161"/>
    </location>
</feature>
<dbReference type="PANTHER" id="PTHR30069:SF27">
    <property type="entry name" value="BLL4766 PROTEIN"/>
    <property type="match status" value="1"/>
</dbReference>
<comment type="similarity">
    <text evidence="2 10 11">Belongs to the TonB-dependent receptor family.</text>
</comment>
<evidence type="ECO:0000256" key="1">
    <source>
        <dbReference type="ARBA" id="ARBA00004571"/>
    </source>
</evidence>
<proteinExistence type="inferred from homology"/>
<dbReference type="GO" id="GO:0015344">
    <property type="term" value="F:siderophore uptake transmembrane transporter activity"/>
    <property type="evidence" value="ECO:0007669"/>
    <property type="project" value="TreeGrafter"/>
</dbReference>
<evidence type="ECO:0000259" key="14">
    <source>
        <dbReference type="Pfam" id="PF07715"/>
    </source>
</evidence>
<dbReference type="InterPro" id="IPR000531">
    <property type="entry name" value="Beta-barrel_TonB"/>
</dbReference>
<keyword evidence="3 10" id="KW-0813">Transport</keyword>
<dbReference type="InterPro" id="IPR012910">
    <property type="entry name" value="Plug_dom"/>
</dbReference>
<dbReference type="AlphaFoldDB" id="A0A4S4AQN4"/>
<evidence type="ECO:0000256" key="2">
    <source>
        <dbReference type="ARBA" id="ARBA00009810"/>
    </source>
</evidence>
<evidence type="ECO:0000313" key="16">
    <source>
        <dbReference type="Proteomes" id="UP000307956"/>
    </source>
</evidence>
<dbReference type="PROSITE" id="PS52016">
    <property type="entry name" value="TONB_DEPENDENT_REC_3"/>
    <property type="match status" value="1"/>
</dbReference>
<dbReference type="EMBL" id="SSOD01000005">
    <property type="protein sequence ID" value="THF62071.1"/>
    <property type="molecule type" value="Genomic_DNA"/>
</dbReference>
<dbReference type="InterPro" id="IPR036942">
    <property type="entry name" value="Beta-barrel_TonB_sf"/>
</dbReference>